<dbReference type="HOGENOM" id="CLU_004617_2_2_1"/>
<feature type="domain" description="Alpha fucosidase A-like C-terminal" evidence="3">
    <location>
        <begin position="781"/>
        <end position="829"/>
    </location>
</feature>
<organism evidence="5 6">
    <name type="scientific">Fibroporia radiculosa</name>
    <dbReference type="NCBI Taxonomy" id="599839"/>
    <lineage>
        <taxon>Eukaryota</taxon>
        <taxon>Fungi</taxon>
        <taxon>Dikarya</taxon>
        <taxon>Basidiomycota</taxon>
        <taxon>Agaricomycotina</taxon>
        <taxon>Agaricomycetes</taxon>
        <taxon>Polyporales</taxon>
        <taxon>Fibroporiaceae</taxon>
        <taxon>Fibroporia</taxon>
    </lineage>
</organism>
<gene>
    <name evidence="5" type="ORF">FIBRA_05582</name>
</gene>
<evidence type="ECO:0000256" key="1">
    <source>
        <dbReference type="SAM" id="MobiDB-lite"/>
    </source>
</evidence>
<name>J4H3L4_9APHY</name>
<dbReference type="SUPFAM" id="SSF48208">
    <property type="entry name" value="Six-hairpin glycosidases"/>
    <property type="match status" value="1"/>
</dbReference>
<dbReference type="GeneID" id="24098360"/>
<dbReference type="GO" id="GO:0004560">
    <property type="term" value="F:alpha-L-fucosidase activity"/>
    <property type="evidence" value="ECO:0007669"/>
    <property type="project" value="InterPro"/>
</dbReference>
<dbReference type="OrthoDB" id="2848340at2759"/>
<dbReference type="InterPro" id="IPR027414">
    <property type="entry name" value="GH95_N_dom"/>
</dbReference>
<dbReference type="InterPro" id="IPR049053">
    <property type="entry name" value="AFCA-like_C"/>
</dbReference>
<dbReference type="Proteomes" id="UP000006352">
    <property type="component" value="Unassembled WGS sequence"/>
</dbReference>
<dbReference type="EMBL" id="HE797114">
    <property type="protein sequence ID" value="CCM03449.1"/>
    <property type="molecule type" value="Genomic_DNA"/>
</dbReference>
<dbReference type="InterPro" id="IPR012341">
    <property type="entry name" value="6hp_glycosidase-like_sf"/>
</dbReference>
<dbReference type="InterPro" id="IPR016518">
    <property type="entry name" value="Alpha-L-fucosidase"/>
</dbReference>
<dbReference type="InterPro" id="IPR008928">
    <property type="entry name" value="6-hairpin_glycosidase_sf"/>
</dbReference>
<dbReference type="Pfam" id="PF14498">
    <property type="entry name" value="Glyco_hyd_65N_2"/>
    <property type="match status" value="1"/>
</dbReference>
<dbReference type="InParanoid" id="J4H3L4"/>
<dbReference type="PANTHER" id="PTHR31084:SF3">
    <property type="entry name" value="ALPHA-FUCOSIDASE A"/>
    <property type="match status" value="1"/>
</dbReference>
<keyword evidence="6" id="KW-1185">Reference proteome</keyword>
<dbReference type="RefSeq" id="XP_012182732.1">
    <property type="nucleotide sequence ID" value="XM_012327342.1"/>
</dbReference>
<feature type="region of interest" description="Disordered" evidence="1">
    <location>
        <begin position="1"/>
        <end position="28"/>
    </location>
</feature>
<evidence type="ECO:0000259" key="2">
    <source>
        <dbReference type="Pfam" id="PF14498"/>
    </source>
</evidence>
<dbReference type="Pfam" id="PF22124">
    <property type="entry name" value="Glyco_hydro_95_cat"/>
    <property type="match status" value="1"/>
</dbReference>
<dbReference type="PANTHER" id="PTHR31084">
    <property type="entry name" value="ALPHA-L-FUCOSIDASE 2"/>
    <property type="match status" value="1"/>
</dbReference>
<dbReference type="AlphaFoldDB" id="J4H3L4"/>
<dbReference type="GO" id="GO:0005975">
    <property type="term" value="P:carbohydrate metabolic process"/>
    <property type="evidence" value="ECO:0007669"/>
    <property type="project" value="InterPro"/>
</dbReference>
<dbReference type="Pfam" id="PF21307">
    <property type="entry name" value="Glyco_hydro_95_C"/>
    <property type="match status" value="1"/>
</dbReference>
<protein>
    <submittedName>
        <fullName evidence="5">Uncharacterized protein</fullName>
    </submittedName>
</protein>
<feature type="domain" description="Glycosyl hydrolase family 95 catalytic" evidence="4">
    <location>
        <begin position="344"/>
        <end position="765"/>
    </location>
</feature>
<evidence type="ECO:0000313" key="6">
    <source>
        <dbReference type="Proteomes" id="UP000006352"/>
    </source>
</evidence>
<feature type="compositionally biased region" description="Polar residues" evidence="1">
    <location>
        <begin position="1"/>
        <end position="21"/>
    </location>
</feature>
<dbReference type="Gene3D" id="1.50.10.10">
    <property type="match status" value="1"/>
</dbReference>
<accession>J4H3L4</accession>
<feature type="domain" description="Glycosyl hydrolase family 95 N-terminal" evidence="2">
    <location>
        <begin position="82"/>
        <end position="311"/>
    </location>
</feature>
<proteinExistence type="predicted"/>
<dbReference type="InterPro" id="IPR054363">
    <property type="entry name" value="GH95_cat"/>
</dbReference>
<evidence type="ECO:0000313" key="5">
    <source>
        <dbReference type="EMBL" id="CCM03449.1"/>
    </source>
</evidence>
<evidence type="ECO:0000259" key="3">
    <source>
        <dbReference type="Pfam" id="PF21307"/>
    </source>
</evidence>
<sequence>MSQIPFQLTGLDPSSTWQPLPSQAPPGFPASGNGLWYISPGQADGWATEWLPIGNGYVAGGLASPDLPFQRHHRSDRTGAIASMPGETMQETMHVNIESLWSGGPMQDPSYNGGNQLPSQQGAMAQDMQAYRQAIFASSNGTINNIEELMTPPGAYGSYAAAPSLLTTMDLNGLTTDYFRWLDLDEAVARTMWTEGDVTYIREQFCSQPAQACVQYVNTTDGSQLPSLTYAFSIVIDAGLPVPNITCLDDDTLMVTGLVNDPGMAYEVLARVRTSNGASTSCAPSGGNATLSVANTEEAWITWVGGTNYDMYAGTATEGFSFAGPDPHAALVPLLDAATASSVSYRSLLATHTADYAAVMAPFSLSLGQTPDFSTPTDQLKAAYETNVGNSYLEWVLFNYGRYLLAGSSRGDLPPNLQGKWVETWSNPWGADYHSNINIQMNHWFAEMTNMDVMLPLFNYIENTWAPRGAETAQILYNISRGWVTHDEMNIFGHTGMKLDGNSAQWADYPESAVWMMIHVWDHFDYTNNITWFREQGWPLLKSVAEFHLDKLIPDLHFNDSTLVTNPCNSPEQVPITFGCAHAQQLIWQLFNSIEKGYALSGDTDTAFLEEVKERREQMDKGIHIGWWGQLQEWKVDMDSPTDTHRHLSHLIGLYPGYAITSYNPSIQNGSLYGYNKSDVLAAAEISLFHRGNGTGPDADSGWEKVWRAACWAQLTNASEFYFELSYAVERNFAGNLLDQYTPNTGPDGVFQIDANFGYPAALLNGLLQAPDVASYSTPLVITILPALPDVWPSGYIKGARTRGGMTLDLAWEHGKPTSVNIVVDQNVQARPVQIVYNGNVLATFTTSGGITKAIGLN</sequence>
<reference evidence="5 6" key="1">
    <citation type="journal article" date="2012" name="Appl. Environ. Microbiol.">
        <title>Short-read sequencing for genomic analysis of the brown rot fungus Fibroporia radiculosa.</title>
        <authorList>
            <person name="Tang J.D."/>
            <person name="Perkins A.D."/>
            <person name="Sonstegard T.S."/>
            <person name="Schroeder S.G."/>
            <person name="Burgess S.C."/>
            <person name="Diehl S.V."/>
        </authorList>
    </citation>
    <scope>NUCLEOTIDE SEQUENCE [LARGE SCALE GENOMIC DNA]</scope>
    <source>
        <strain evidence="5 6">TFFH 294</strain>
    </source>
</reference>
<evidence type="ECO:0000259" key="4">
    <source>
        <dbReference type="Pfam" id="PF22124"/>
    </source>
</evidence>
<dbReference type="STRING" id="599839.J4H3L4"/>
<dbReference type="PIRSF" id="PIRSF007663">
    <property type="entry name" value="UCP007663"/>
    <property type="match status" value="1"/>
</dbReference>